<gene>
    <name evidence="9" type="ORF">UK23_15140</name>
</gene>
<dbReference type="OrthoDB" id="9798386at2"/>
<keyword evidence="10" id="KW-1185">Reference proteome</keyword>
<evidence type="ECO:0000256" key="4">
    <source>
        <dbReference type="ARBA" id="ARBA00022825"/>
    </source>
</evidence>
<dbReference type="InterPro" id="IPR037045">
    <property type="entry name" value="S8pro/Inhibitor_I9_sf"/>
</dbReference>
<dbReference type="InterPro" id="IPR015500">
    <property type="entry name" value="Peptidase_S8_subtilisin-rel"/>
</dbReference>
<feature type="active site" description="Charge relay system" evidence="5">
    <location>
        <position position="142"/>
    </location>
</feature>
<feature type="signal peptide" evidence="7">
    <location>
        <begin position="1"/>
        <end position="23"/>
    </location>
</feature>
<reference evidence="9 10" key="1">
    <citation type="submission" date="2015-02" db="EMBL/GenBank/DDBJ databases">
        <authorList>
            <person name="Ju K.-S."/>
            <person name="Doroghazi J.R."/>
            <person name="Metcalf W."/>
        </authorList>
    </citation>
    <scope>NUCLEOTIDE SEQUENCE [LARGE SCALE GENOMIC DNA]</scope>
    <source>
        <strain evidence="9 10">NRRL B-16140</strain>
    </source>
</reference>
<evidence type="ECO:0000259" key="8">
    <source>
        <dbReference type="Pfam" id="PF00082"/>
    </source>
</evidence>
<feature type="domain" description="Peptidase S8/S53" evidence="8">
    <location>
        <begin position="97"/>
        <end position="370"/>
    </location>
</feature>
<organism evidence="9 10">
    <name type="scientific">Lentzea aerocolonigenes</name>
    <name type="common">Lechevalieria aerocolonigenes</name>
    <name type="synonym">Saccharothrix aerocolonigenes</name>
    <dbReference type="NCBI Taxonomy" id="68170"/>
    <lineage>
        <taxon>Bacteria</taxon>
        <taxon>Bacillati</taxon>
        <taxon>Actinomycetota</taxon>
        <taxon>Actinomycetes</taxon>
        <taxon>Pseudonocardiales</taxon>
        <taxon>Pseudonocardiaceae</taxon>
        <taxon>Lentzea</taxon>
    </lineage>
</organism>
<dbReference type="RefSeq" id="WP_045312148.1">
    <property type="nucleotide sequence ID" value="NZ_JYJG01000093.1"/>
</dbReference>
<dbReference type="PRINTS" id="PR00723">
    <property type="entry name" value="SUBTILISIN"/>
</dbReference>
<protein>
    <recommendedName>
        <fullName evidence="8">Peptidase S8/S53 domain-containing protein</fullName>
    </recommendedName>
</protein>
<evidence type="ECO:0000256" key="3">
    <source>
        <dbReference type="ARBA" id="ARBA00022801"/>
    </source>
</evidence>
<evidence type="ECO:0000256" key="2">
    <source>
        <dbReference type="ARBA" id="ARBA00022670"/>
    </source>
</evidence>
<dbReference type="AlphaFoldDB" id="A0A0F0H0J2"/>
<dbReference type="Gene3D" id="3.40.50.200">
    <property type="entry name" value="Peptidase S8/S53 domain"/>
    <property type="match status" value="1"/>
</dbReference>
<keyword evidence="4 5" id="KW-0720">Serine protease</keyword>
<dbReference type="InterPro" id="IPR023827">
    <property type="entry name" value="Peptidase_S8_Asp-AS"/>
</dbReference>
<dbReference type="PANTHER" id="PTHR43806">
    <property type="entry name" value="PEPTIDASE S8"/>
    <property type="match status" value="1"/>
</dbReference>
<feature type="active site" description="Charge relay system" evidence="5">
    <location>
        <position position="175"/>
    </location>
</feature>
<comment type="similarity">
    <text evidence="1 5 6">Belongs to the peptidase S8 family.</text>
</comment>
<dbReference type="InterPro" id="IPR050131">
    <property type="entry name" value="Peptidase_S8_subtilisin-like"/>
</dbReference>
<dbReference type="GO" id="GO:0004252">
    <property type="term" value="F:serine-type endopeptidase activity"/>
    <property type="evidence" value="ECO:0007669"/>
    <property type="project" value="UniProtKB-UniRule"/>
</dbReference>
<evidence type="ECO:0000256" key="1">
    <source>
        <dbReference type="ARBA" id="ARBA00011073"/>
    </source>
</evidence>
<dbReference type="InterPro" id="IPR022398">
    <property type="entry name" value="Peptidase_S8_His-AS"/>
</dbReference>
<dbReference type="PATRIC" id="fig|68170.10.peg.3334"/>
<feature type="active site" description="Charge relay system" evidence="5">
    <location>
        <position position="334"/>
    </location>
</feature>
<dbReference type="Gene3D" id="3.30.70.80">
    <property type="entry name" value="Peptidase S8 propeptide/proteinase inhibitor I9"/>
    <property type="match status" value="1"/>
</dbReference>
<accession>A0A0F0H0J2</accession>
<dbReference type="InterPro" id="IPR023828">
    <property type="entry name" value="Peptidase_S8_Ser-AS"/>
</dbReference>
<dbReference type="SUPFAM" id="SSF54897">
    <property type="entry name" value="Protease propeptides/inhibitors"/>
    <property type="match status" value="1"/>
</dbReference>
<evidence type="ECO:0000256" key="5">
    <source>
        <dbReference type="PROSITE-ProRule" id="PRU01240"/>
    </source>
</evidence>
<dbReference type="PROSITE" id="PS00137">
    <property type="entry name" value="SUBTILASE_HIS"/>
    <property type="match status" value="1"/>
</dbReference>
<dbReference type="Proteomes" id="UP000033393">
    <property type="component" value="Unassembled WGS sequence"/>
</dbReference>
<dbReference type="PROSITE" id="PS00136">
    <property type="entry name" value="SUBTILASE_ASP"/>
    <property type="match status" value="1"/>
</dbReference>
<keyword evidence="7" id="KW-0732">Signal</keyword>
<dbReference type="FunFam" id="3.40.50.200:FF:000014">
    <property type="entry name" value="Proteinase K"/>
    <property type="match status" value="1"/>
</dbReference>
<dbReference type="SUPFAM" id="SSF52743">
    <property type="entry name" value="Subtilisin-like"/>
    <property type="match status" value="1"/>
</dbReference>
<evidence type="ECO:0000256" key="7">
    <source>
        <dbReference type="SAM" id="SignalP"/>
    </source>
</evidence>
<dbReference type="GO" id="GO:0006508">
    <property type="term" value="P:proteolysis"/>
    <property type="evidence" value="ECO:0007669"/>
    <property type="project" value="UniProtKB-KW"/>
</dbReference>
<dbReference type="GO" id="GO:0005615">
    <property type="term" value="C:extracellular space"/>
    <property type="evidence" value="ECO:0007669"/>
    <property type="project" value="TreeGrafter"/>
</dbReference>
<dbReference type="Pfam" id="PF00082">
    <property type="entry name" value="Peptidase_S8"/>
    <property type="match status" value="1"/>
</dbReference>
<dbReference type="EMBL" id="JYJG01000093">
    <property type="protein sequence ID" value="KJK49060.1"/>
    <property type="molecule type" value="Genomic_DNA"/>
</dbReference>
<feature type="chain" id="PRO_5002441519" description="Peptidase S8/S53 domain-containing protein" evidence="7">
    <location>
        <begin position="24"/>
        <end position="388"/>
    </location>
</feature>
<dbReference type="PROSITE" id="PS51892">
    <property type="entry name" value="SUBTILASE"/>
    <property type="match status" value="1"/>
</dbReference>
<name>A0A0F0H0J2_LENAE</name>
<keyword evidence="3 5" id="KW-0378">Hydrolase</keyword>
<sequence length="388" mass="41258">MRINTCIATALFATVLCTPTANAEQALTGEGEAIPGSYIVELKDGVTASPQTLLAKYKGTLKRTYRAALNGFSVRDMSEQQARRLAADPRVAEVHRNVVVSILDTQANAGWNLDRIDQAALPLDTRYEYPNTAQNVTAYVLDTGIRITHREFGGRAANGFDFIDDDGIAQDCHGHGTHVAGTIAGRDSGVAKQVRVVGVRVLGCDGRADQDSVIAGINWVTANGVRPGVVNMSLGQSVPDDQMERAISRSIRAGFTYVLAAGNDGRDACGYSPARLPEAITVGATDRNDNRSTWPQYNKASNWGRCVDIWAPGSDISSTSAANDFDTRLDSGTSMAAPSVAGAAALYLSTHPNASNLQVRNALVDNATPNNLRGLFPGSPNKLLRIGN</sequence>
<dbReference type="InterPro" id="IPR034193">
    <property type="entry name" value="PCSK9_ProteinaseK-like"/>
</dbReference>
<evidence type="ECO:0000256" key="6">
    <source>
        <dbReference type="RuleBase" id="RU003355"/>
    </source>
</evidence>
<dbReference type="PANTHER" id="PTHR43806:SF11">
    <property type="entry name" value="CEREVISIN-RELATED"/>
    <property type="match status" value="1"/>
</dbReference>
<dbReference type="InterPro" id="IPR000209">
    <property type="entry name" value="Peptidase_S8/S53_dom"/>
</dbReference>
<evidence type="ECO:0000313" key="9">
    <source>
        <dbReference type="EMBL" id="KJK49060.1"/>
    </source>
</evidence>
<keyword evidence="2 5" id="KW-0645">Protease</keyword>
<dbReference type="InterPro" id="IPR036852">
    <property type="entry name" value="Peptidase_S8/S53_dom_sf"/>
</dbReference>
<proteinExistence type="inferred from homology"/>
<evidence type="ECO:0000313" key="10">
    <source>
        <dbReference type="Proteomes" id="UP000033393"/>
    </source>
</evidence>
<dbReference type="CDD" id="cd04077">
    <property type="entry name" value="Peptidases_S8_PCSK9_ProteinaseK_like"/>
    <property type="match status" value="1"/>
</dbReference>
<dbReference type="PROSITE" id="PS00138">
    <property type="entry name" value="SUBTILASE_SER"/>
    <property type="match status" value="1"/>
</dbReference>
<comment type="caution">
    <text evidence="9">The sequence shown here is derived from an EMBL/GenBank/DDBJ whole genome shotgun (WGS) entry which is preliminary data.</text>
</comment>